<gene>
    <name evidence="3" type="ORF">H6P81_019755</name>
</gene>
<feature type="repeat" description="PPR" evidence="2">
    <location>
        <begin position="187"/>
        <end position="221"/>
    </location>
</feature>
<organism evidence="3 4">
    <name type="scientific">Aristolochia fimbriata</name>
    <name type="common">White veined hardy Dutchman's pipe vine</name>
    <dbReference type="NCBI Taxonomy" id="158543"/>
    <lineage>
        <taxon>Eukaryota</taxon>
        <taxon>Viridiplantae</taxon>
        <taxon>Streptophyta</taxon>
        <taxon>Embryophyta</taxon>
        <taxon>Tracheophyta</taxon>
        <taxon>Spermatophyta</taxon>
        <taxon>Magnoliopsida</taxon>
        <taxon>Magnoliidae</taxon>
        <taxon>Piperales</taxon>
        <taxon>Aristolochiaceae</taxon>
        <taxon>Aristolochia</taxon>
    </lineage>
</organism>
<name>A0AAV7DSP1_ARIFI</name>
<dbReference type="EMBL" id="JAINDJ010000008">
    <property type="protein sequence ID" value="KAG9439590.1"/>
    <property type="molecule type" value="Genomic_DNA"/>
</dbReference>
<evidence type="ECO:0000256" key="2">
    <source>
        <dbReference type="PROSITE-ProRule" id="PRU00708"/>
    </source>
</evidence>
<evidence type="ECO:0000313" key="4">
    <source>
        <dbReference type="Proteomes" id="UP000825729"/>
    </source>
</evidence>
<dbReference type="Gene3D" id="1.25.40.10">
    <property type="entry name" value="Tetratricopeptide repeat domain"/>
    <property type="match status" value="1"/>
</dbReference>
<evidence type="ECO:0000313" key="3">
    <source>
        <dbReference type="EMBL" id="KAG9439590.1"/>
    </source>
</evidence>
<evidence type="ECO:0000256" key="1">
    <source>
        <dbReference type="ARBA" id="ARBA00022737"/>
    </source>
</evidence>
<dbReference type="PANTHER" id="PTHR47932:SF1">
    <property type="entry name" value="PENTATRICOPEPTIDE REPEAT-CONTAINING PROTEIN"/>
    <property type="match status" value="1"/>
</dbReference>
<keyword evidence="4" id="KW-1185">Reference proteome</keyword>
<dbReference type="Proteomes" id="UP000825729">
    <property type="component" value="Unassembled WGS sequence"/>
</dbReference>
<dbReference type="GO" id="GO:0003729">
    <property type="term" value="F:mRNA binding"/>
    <property type="evidence" value="ECO:0007669"/>
    <property type="project" value="TreeGrafter"/>
</dbReference>
<proteinExistence type="predicted"/>
<dbReference type="PANTHER" id="PTHR47932">
    <property type="entry name" value="ATPASE EXPRESSION PROTEIN 3"/>
    <property type="match status" value="1"/>
</dbReference>
<protein>
    <recommendedName>
        <fullName evidence="5">Pentatricopeptide repeat-containing protein</fullName>
    </recommendedName>
</protein>
<comment type="caution">
    <text evidence="3">The sequence shown here is derived from an EMBL/GenBank/DDBJ whole genome shotgun (WGS) entry which is preliminary data.</text>
</comment>
<evidence type="ECO:0008006" key="5">
    <source>
        <dbReference type="Google" id="ProtNLM"/>
    </source>
</evidence>
<dbReference type="AlphaFoldDB" id="A0AAV7DSP1"/>
<dbReference type="InterPro" id="IPR002885">
    <property type="entry name" value="PPR_rpt"/>
</dbReference>
<accession>A0AAV7DSP1</accession>
<dbReference type="InterPro" id="IPR011990">
    <property type="entry name" value="TPR-like_helical_dom_sf"/>
</dbReference>
<keyword evidence="1" id="KW-0677">Repeat</keyword>
<dbReference type="PROSITE" id="PS51375">
    <property type="entry name" value="PPR"/>
    <property type="match status" value="1"/>
</dbReference>
<reference evidence="3 4" key="1">
    <citation type="submission" date="2021-07" db="EMBL/GenBank/DDBJ databases">
        <title>The Aristolochia fimbriata genome: insights into angiosperm evolution, floral development and chemical biosynthesis.</title>
        <authorList>
            <person name="Jiao Y."/>
        </authorList>
    </citation>
    <scope>NUCLEOTIDE SEQUENCE [LARGE SCALE GENOMIC DNA]</scope>
    <source>
        <strain evidence="3">IBCAS-2021</strain>
        <tissue evidence="3">Leaf</tissue>
    </source>
</reference>
<sequence length="277" mass="31411">MPLFMLVYEQPSRVRVLTPELLLCNSFLLSAKMRFLARNLLLRPHLLCNSISSSAVATTRSEGPASTARPTRITSDDLAQINILIPRLCESNNFREAIRVFVTSLLLNPPLDSLPLPFLIQRLSSDPQTAPPFALLTALHRTGPYCHYALPRATRLLVAAYLKDRRHREATKVFDWTLRRGLRGVPDAETYRVLIRGMAMGGKMMETVRVLRWMVNAGLSVEAELRDVVVDSLLREARVREASEMGEALRRLADGDDEVQSVVKFIDQMLRDSDWRE</sequence>